<dbReference type="SUPFAM" id="SSF48208">
    <property type="entry name" value="Six-hairpin glycosidases"/>
    <property type="match status" value="1"/>
</dbReference>
<accession>A0AAE3JC58</accession>
<evidence type="ECO:0000259" key="1">
    <source>
        <dbReference type="Pfam" id="PF07944"/>
    </source>
</evidence>
<feature type="domain" description="Non-reducing end beta-L-arabinofuranosidase-like GH127 C-terminal" evidence="3">
    <location>
        <begin position="561"/>
        <end position="674"/>
    </location>
</feature>
<dbReference type="Proteomes" id="UP001198200">
    <property type="component" value="Unassembled WGS sequence"/>
</dbReference>
<dbReference type="GO" id="GO:0005975">
    <property type="term" value="P:carbohydrate metabolic process"/>
    <property type="evidence" value="ECO:0007669"/>
    <property type="project" value="InterPro"/>
</dbReference>
<dbReference type="InterPro" id="IPR012878">
    <property type="entry name" value="Beta-AFase-like_GH127_cat"/>
</dbReference>
<dbReference type="InterPro" id="IPR008928">
    <property type="entry name" value="6-hairpin_glycosidase_sf"/>
</dbReference>
<dbReference type="PANTHER" id="PTHR43465:SF2">
    <property type="entry name" value="DUF1680 DOMAIN PROTEIN (AFU_ORTHOLOGUE AFUA_1G08910)"/>
    <property type="match status" value="1"/>
</dbReference>
<dbReference type="Pfam" id="PF20737">
    <property type="entry name" value="Glyco_hydro127C"/>
    <property type="match status" value="1"/>
</dbReference>
<reference evidence="4 5" key="1">
    <citation type="submission" date="2021-10" db="EMBL/GenBank/DDBJ databases">
        <title>Anaerobic single-cell dispensing facilitates the cultivation of human gut bacteria.</title>
        <authorList>
            <person name="Afrizal A."/>
        </authorList>
    </citation>
    <scope>NUCLEOTIDE SEQUENCE [LARGE SCALE GENOMIC DNA]</scope>
    <source>
        <strain evidence="4 5">CLA-AA-H224</strain>
    </source>
</reference>
<dbReference type="InterPro" id="IPR049046">
    <property type="entry name" value="Beta-AFase-like_GH127_middle"/>
</dbReference>
<protein>
    <submittedName>
        <fullName evidence="4">Glycoside hydrolase family 127 protein</fullName>
    </submittedName>
</protein>
<evidence type="ECO:0000313" key="5">
    <source>
        <dbReference type="Proteomes" id="UP001198200"/>
    </source>
</evidence>
<dbReference type="InterPro" id="IPR049049">
    <property type="entry name" value="Beta-AFase-like_GH127_C"/>
</dbReference>
<feature type="domain" description="Non-reducing end beta-L-arabinofuranosidase-like GH127 catalytic" evidence="1">
    <location>
        <begin position="16"/>
        <end position="454"/>
    </location>
</feature>
<evidence type="ECO:0000259" key="2">
    <source>
        <dbReference type="Pfam" id="PF20736"/>
    </source>
</evidence>
<dbReference type="Pfam" id="PF07944">
    <property type="entry name" value="Beta-AFase-like_GH127_cat"/>
    <property type="match status" value="1"/>
</dbReference>
<gene>
    <name evidence="4" type="ORF">LKD48_07610</name>
</gene>
<dbReference type="Pfam" id="PF20736">
    <property type="entry name" value="Glyco_hydro127M"/>
    <property type="match status" value="1"/>
</dbReference>
<name>A0AAE3JC58_9FIRM</name>
<dbReference type="GO" id="GO:0016787">
    <property type="term" value="F:hydrolase activity"/>
    <property type="evidence" value="ECO:0007669"/>
    <property type="project" value="UniProtKB-KW"/>
</dbReference>
<dbReference type="InterPro" id="IPR049174">
    <property type="entry name" value="Beta-AFase-like"/>
</dbReference>
<dbReference type="PANTHER" id="PTHR43465">
    <property type="entry name" value="DUF1680 DOMAIN PROTEIN (AFU_ORTHOLOGUE AFUA_1G08910)"/>
    <property type="match status" value="1"/>
</dbReference>
<dbReference type="AlphaFoldDB" id="A0AAE3JC58"/>
<dbReference type="EMBL" id="JAJEQN010000015">
    <property type="protein sequence ID" value="MCC2221501.1"/>
    <property type="molecule type" value="Genomic_DNA"/>
</dbReference>
<organism evidence="4 5">
    <name type="scientific">Anthropogastromicrobium aceti</name>
    <dbReference type="NCBI Taxonomy" id="2981768"/>
    <lineage>
        <taxon>Bacteria</taxon>
        <taxon>Bacillati</taxon>
        <taxon>Bacillota</taxon>
        <taxon>Clostridia</taxon>
        <taxon>Lachnospirales</taxon>
        <taxon>Lachnospiraceae</taxon>
        <taxon>Anthropogastromicrobium</taxon>
    </lineage>
</organism>
<feature type="domain" description="Non-reducing end beta-L-arabinofuranosidase-like GH127 middle" evidence="2">
    <location>
        <begin position="464"/>
        <end position="559"/>
    </location>
</feature>
<evidence type="ECO:0000313" key="4">
    <source>
        <dbReference type="EMBL" id="MCC2221501.1"/>
    </source>
</evidence>
<evidence type="ECO:0000259" key="3">
    <source>
        <dbReference type="Pfam" id="PF20737"/>
    </source>
</evidence>
<comment type="caution">
    <text evidence="4">The sequence shown here is derived from an EMBL/GenBank/DDBJ whole genome shotgun (WGS) entry which is preliminary data.</text>
</comment>
<dbReference type="RefSeq" id="WP_227100620.1">
    <property type="nucleotide sequence ID" value="NZ_JAJEQN010000015.1"/>
</dbReference>
<sequence length="676" mass="77015">MDSTKFSKPISLKRIQLDGGFWKPEMELVRKEVIPYQWETLNDRVPEAAPSYCMHNFKVAGRMNKEKRELGSRYQEPTYTFRGFEALPDDPRHPDDDKFYGCVFQDSDFSKWIEAVAYSLTQHPDPELEKIADGAIDIVCAAQLENGYLDTYYIINGMDKMFTNLKDHHELYCFGHLTEGAVAYYQATGKDKLLKAAMRFADFIASYFGTEEGKCKGYPGHEIAEMALVRLYEVTGDEKYKKLAEYFVNQRGTQPYYFDSEGKVTEKEKKTKIRYQYYQAHLPVREQKTAMGHAVRAVYLYSGMADVARLTGDDSLYQTCETLWNNITTKQMYVTGGIGQTHHGEAFTFDYDMPNDTIYAETCASIGLVFFARRMLEMNPDSKYADVMELALHNGVLSGMALDGKSFFYVNPLSVNPRSCHDDPGKQHVKPVRQKWFGCACCPPNLARLISSIGSYAYTENEDTLWVHLYAGGTVEKEVNGQKAQVVITSGLPWDGDVTLKVESEQPVTMTVALRIPGWCGEDFELEGAVGKECRMENGYLYVSGEWKEGDLLKLRFAMKVKVMQADSRVRQDEGKVAIMRGPVVYCLEEADNGQGLPLVRVKPDAVFTEEKTDELGFTMIMLRVDAKTKKPVTVENGLYQTWQKPVYEGKELRFIPYYAWANRGEGEMEVWVNQL</sequence>
<proteinExistence type="predicted"/>
<keyword evidence="4" id="KW-0378">Hydrolase</keyword>
<dbReference type="Gene3D" id="1.50.10.20">
    <property type="match status" value="1"/>
</dbReference>
<keyword evidence="5" id="KW-1185">Reference proteome</keyword>